<dbReference type="AlphaFoldDB" id="A0ABD1TNW1"/>
<dbReference type="PROSITE" id="PS00108">
    <property type="entry name" value="PROTEIN_KINASE_ST"/>
    <property type="match status" value="1"/>
</dbReference>
<evidence type="ECO:0000313" key="9">
    <source>
        <dbReference type="Proteomes" id="UP001604277"/>
    </source>
</evidence>
<feature type="region of interest" description="Disordered" evidence="6">
    <location>
        <begin position="319"/>
        <end position="364"/>
    </location>
</feature>
<dbReference type="InterPro" id="IPR011009">
    <property type="entry name" value="Kinase-like_dom_sf"/>
</dbReference>
<dbReference type="EMBL" id="JBFOLJ010000008">
    <property type="protein sequence ID" value="KAL2514233.1"/>
    <property type="molecule type" value="Genomic_DNA"/>
</dbReference>
<evidence type="ECO:0000256" key="2">
    <source>
        <dbReference type="ARBA" id="ARBA00022741"/>
    </source>
</evidence>
<protein>
    <submittedName>
        <fullName evidence="8">Protein kinase domain-containing protein</fullName>
    </submittedName>
</protein>
<comment type="caution">
    <text evidence="8">The sequence shown here is derived from an EMBL/GenBank/DDBJ whole genome shotgun (WGS) entry which is preliminary data.</text>
</comment>
<keyword evidence="4 5" id="KW-0067">ATP-binding</keyword>
<dbReference type="GO" id="GO:0016301">
    <property type="term" value="F:kinase activity"/>
    <property type="evidence" value="ECO:0007669"/>
    <property type="project" value="UniProtKB-KW"/>
</dbReference>
<keyword evidence="2 5" id="KW-0547">Nucleotide-binding</keyword>
<accession>A0ABD1TNW1</accession>
<feature type="region of interest" description="Disordered" evidence="6">
    <location>
        <begin position="536"/>
        <end position="555"/>
    </location>
</feature>
<evidence type="ECO:0000256" key="6">
    <source>
        <dbReference type="SAM" id="MobiDB-lite"/>
    </source>
</evidence>
<dbReference type="PANTHER" id="PTHR48011:SF18">
    <property type="entry name" value="MITOGEN-ACTIVATED PROTEIN KINASE KINASE KINASE 19-RELATED"/>
    <property type="match status" value="1"/>
</dbReference>
<feature type="binding site" evidence="5">
    <location>
        <position position="58"/>
    </location>
    <ligand>
        <name>ATP</name>
        <dbReference type="ChEBI" id="CHEBI:30616"/>
    </ligand>
</feature>
<organism evidence="8 9">
    <name type="scientific">Forsythia ovata</name>
    <dbReference type="NCBI Taxonomy" id="205694"/>
    <lineage>
        <taxon>Eukaryota</taxon>
        <taxon>Viridiplantae</taxon>
        <taxon>Streptophyta</taxon>
        <taxon>Embryophyta</taxon>
        <taxon>Tracheophyta</taxon>
        <taxon>Spermatophyta</taxon>
        <taxon>Magnoliopsida</taxon>
        <taxon>eudicotyledons</taxon>
        <taxon>Gunneridae</taxon>
        <taxon>Pentapetalae</taxon>
        <taxon>asterids</taxon>
        <taxon>lamiids</taxon>
        <taxon>Lamiales</taxon>
        <taxon>Oleaceae</taxon>
        <taxon>Forsythieae</taxon>
        <taxon>Forsythia</taxon>
    </lineage>
</organism>
<reference evidence="9" key="1">
    <citation type="submission" date="2024-07" db="EMBL/GenBank/DDBJ databases">
        <title>Two chromosome-level genome assemblies of Korean endemic species Abeliophyllum distichum and Forsythia ovata (Oleaceae).</title>
        <authorList>
            <person name="Jang H."/>
        </authorList>
    </citation>
    <scope>NUCLEOTIDE SEQUENCE [LARGE SCALE GENOMIC DNA]</scope>
</reference>
<evidence type="ECO:0000259" key="7">
    <source>
        <dbReference type="PROSITE" id="PS50011"/>
    </source>
</evidence>
<dbReference type="InterPro" id="IPR000719">
    <property type="entry name" value="Prot_kinase_dom"/>
</dbReference>
<feature type="compositionally biased region" description="Basic and acidic residues" evidence="6">
    <location>
        <begin position="352"/>
        <end position="364"/>
    </location>
</feature>
<proteinExistence type="predicted"/>
<keyword evidence="3 8" id="KW-0418">Kinase</keyword>
<dbReference type="SMART" id="SM00220">
    <property type="entry name" value="S_TKc"/>
    <property type="match status" value="1"/>
</dbReference>
<dbReference type="Proteomes" id="UP001604277">
    <property type="component" value="Unassembled WGS sequence"/>
</dbReference>
<keyword evidence="1" id="KW-0808">Transferase</keyword>
<dbReference type="Pfam" id="PF00069">
    <property type="entry name" value="Pkinase"/>
    <property type="match status" value="1"/>
</dbReference>
<dbReference type="PANTHER" id="PTHR48011">
    <property type="entry name" value="CCR4-NOT TRANSCRIPTIONAL COMPLEX SUBUNIT CAF120-RELATED"/>
    <property type="match status" value="1"/>
</dbReference>
<dbReference type="GO" id="GO:0005524">
    <property type="term" value="F:ATP binding"/>
    <property type="evidence" value="ECO:0007669"/>
    <property type="project" value="UniProtKB-UniRule"/>
</dbReference>
<name>A0ABD1TNW1_9LAMI</name>
<dbReference type="PROSITE" id="PS50011">
    <property type="entry name" value="PROTEIN_KINASE_DOM"/>
    <property type="match status" value="1"/>
</dbReference>
<dbReference type="SUPFAM" id="SSF56112">
    <property type="entry name" value="Protein kinase-like (PK-like)"/>
    <property type="match status" value="1"/>
</dbReference>
<dbReference type="CDD" id="cd06606">
    <property type="entry name" value="STKc_MAPKKK"/>
    <property type="match status" value="1"/>
</dbReference>
<evidence type="ECO:0000256" key="3">
    <source>
        <dbReference type="ARBA" id="ARBA00022777"/>
    </source>
</evidence>
<dbReference type="Gene3D" id="1.10.510.10">
    <property type="entry name" value="Transferase(Phosphotransferase) domain 1"/>
    <property type="match status" value="1"/>
</dbReference>
<feature type="domain" description="Protein kinase" evidence="7">
    <location>
        <begin position="24"/>
        <end position="290"/>
    </location>
</feature>
<gene>
    <name evidence="8" type="ORF">Fot_28204</name>
</gene>
<feature type="compositionally biased region" description="Polar residues" evidence="6">
    <location>
        <begin position="334"/>
        <end position="348"/>
    </location>
</feature>
<sequence>MSTSPTGYKNKIQLKKESKKNMIWNRGETIGRGGFGLVSIANVQHQNGDQFPPIIAVKTAKVSASDSLIEEKKLLDLFKECHCILHCFGDDVTTEEGEELYNIELEYASGGCLADRKGLPDNIVRQHTKSILIALSHVHKLGYVHCDVKPHNVLLVADSLHSRNKVVGEIAKLADFGSAKNIKDDQDNKEFRGTVLYAAPESIIHQEYQPESDIWSLGCTVLHMITGKSPWKVEKGAKAEDVLYKIGCSHELPDIPSKASKDAKDFLKKCLIKNPKARWTADMLLSHPFLASIGDSHQQHCGRQKLRFAKLFRGLDHVRASEGSQDGSPEKTTETSQKPWYNRDTSWKLNGKPREKNGKQTDKTRSFQPYLSMAFLWHPNSHIQKSESGITPLTDSQSPAKSDFQISAPGDQDQLHAHAFSHRTPPPRRFSNQHLSVAVHLFRTSENFGGWRRTASTGALFSSSGVWPHLCFRLITKLMGQDPLSSFARLLCFTRGIHAGDTRDNGGQFSPYLSSVGSDIEGAFCVHSCGTPSSENLRQSGKRKAETNSTEGVFRTPVPPPVKRINIGFRRDELDPTVLGKLPTPAAIAAASVHKYWTPAFSKAADNAELMELLKLAEMYTSRSHMFNCELYKVLAMKVDELRSTAGG</sequence>
<evidence type="ECO:0000256" key="1">
    <source>
        <dbReference type="ARBA" id="ARBA00022679"/>
    </source>
</evidence>
<evidence type="ECO:0000256" key="5">
    <source>
        <dbReference type="PROSITE-ProRule" id="PRU10141"/>
    </source>
</evidence>
<evidence type="ECO:0000256" key="4">
    <source>
        <dbReference type="ARBA" id="ARBA00022840"/>
    </source>
</evidence>
<keyword evidence="9" id="KW-1185">Reference proteome</keyword>
<dbReference type="InterPro" id="IPR008271">
    <property type="entry name" value="Ser/Thr_kinase_AS"/>
</dbReference>
<dbReference type="InterPro" id="IPR052751">
    <property type="entry name" value="Plant_MAPKKK"/>
</dbReference>
<evidence type="ECO:0000313" key="8">
    <source>
        <dbReference type="EMBL" id="KAL2514233.1"/>
    </source>
</evidence>
<dbReference type="PROSITE" id="PS00107">
    <property type="entry name" value="PROTEIN_KINASE_ATP"/>
    <property type="match status" value="1"/>
</dbReference>
<dbReference type="InterPro" id="IPR017441">
    <property type="entry name" value="Protein_kinase_ATP_BS"/>
</dbReference>